<gene>
    <name evidence="6" type="ORF">KDAU_67760</name>
</gene>
<dbReference type="Gene3D" id="3.40.50.2300">
    <property type="match status" value="1"/>
</dbReference>
<dbReference type="PROSITE" id="PS50110">
    <property type="entry name" value="RESPONSE_REGULATORY"/>
    <property type="match status" value="1"/>
</dbReference>
<evidence type="ECO:0000313" key="7">
    <source>
        <dbReference type="Proteomes" id="UP000287224"/>
    </source>
</evidence>
<dbReference type="PANTHER" id="PTHR43214:SF37">
    <property type="entry name" value="TRANSCRIPTIONAL REGULATORY PROTEIN YDFI"/>
    <property type="match status" value="1"/>
</dbReference>
<evidence type="ECO:0000256" key="3">
    <source>
        <dbReference type="PROSITE-ProRule" id="PRU00169"/>
    </source>
</evidence>
<dbReference type="InterPro" id="IPR000792">
    <property type="entry name" value="Tscrpt_reg_LuxR_C"/>
</dbReference>
<dbReference type="OrthoDB" id="9780153at2"/>
<dbReference type="InterPro" id="IPR058245">
    <property type="entry name" value="NreC/VraR/RcsB-like_REC"/>
</dbReference>
<dbReference type="CDD" id="cd06170">
    <property type="entry name" value="LuxR_C_like"/>
    <property type="match status" value="1"/>
</dbReference>
<feature type="domain" description="HTH luxR-type" evidence="4">
    <location>
        <begin position="147"/>
        <end position="212"/>
    </location>
</feature>
<dbReference type="PANTHER" id="PTHR43214">
    <property type="entry name" value="TWO-COMPONENT RESPONSE REGULATOR"/>
    <property type="match status" value="1"/>
</dbReference>
<dbReference type="InterPro" id="IPR039420">
    <property type="entry name" value="WalR-like"/>
</dbReference>
<name>A0A401ZRE5_9CHLR</name>
<dbReference type="SUPFAM" id="SSF46894">
    <property type="entry name" value="C-terminal effector domain of the bipartite response regulators"/>
    <property type="match status" value="1"/>
</dbReference>
<dbReference type="Pfam" id="PF00072">
    <property type="entry name" value="Response_reg"/>
    <property type="match status" value="1"/>
</dbReference>
<keyword evidence="7" id="KW-1185">Reference proteome</keyword>
<dbReference type="SMART" id="SM00448">
    <property type="entry name" value="REC"/>
    <property type="match status" value="1"/>
</dbReference>
<keyword evidence="2 6" id="KW-0238">DNA-binding</keyword>
<dbReference type="InterPro" id="IPR016032">
    <property type="entry name" value="Sig_transdc_resp-reg_C-effctor"/>
</dbReference>
<dbReference type="CDD" id="cd17535">
    <property type="entry name" value="REC_NarL-like"/>
    <property type="match status" value="1"/>
</dbReference>
<dbReference type="Proteomes" id="UP000287224">
    <property type="component" value="Unassembled WGS sequence"/>
</dbReference>
<dbReference type="GO" id="GO:0006355">
    <property type="term" value="P:regulation of DNA-templated transcription"/>
    <property type="evidence" value="ECO:0007669"/>
    <property type="project" value="InterPro"/>
</dbReference>
<evidence type="ECO:0000256" key="1">
    <source>
        <dbReference type="ARBA" id="ARBA00022553"/>
    </source>
</evidence>
<dbReference type="SMART" id="SM00421">
    <property type="entry name" value="HTH_LUXR"/>
    <property type="match status" value="1"/>
</dbReference>
<dbReference type="InterPro" id="IPR001789">
    <property type="entry name" value="Sig_transdc_resp-reg_receiver"/>
</dbReference>
<organism evidence="6 7">
    <name type="scientific">Dictyobacter aurantiacus</name>
    <dbReference type="NCBI Taxonomy" id="1936993"/>
    <lineage>
        <taxon>Bacteria</taxon>
        <taxon>Bacillati</taxon>
        <taxon>Chloroflexota</taxon>
        <taxon>Ktedonobacteria</taxon>
        <taxon>Ktedonobacterales</taxon>
        <taxon>Dictyobacteraceae</taxon>
        <taxon>Dictyobacter</taxon>
    </lineage>
</organism>
<feature type="modified residue" description="4-aspartylphosphate" evidence="3">
    <location>
        <position position="57"/>
    </location>
</feature>
<dbReference type="InterPro" id="IPR011006">
    <property type="entry name" value="CheY-like_superfamily"/>
</dbReference>
<protein>
    <submittedName>
        <fullName evidence="6">DNA-binding response regulator</fullName>
    </submittedName>
</protein>
<dbReference type="AlphaFoldDB" id="A0A401ZRE5"/>
<keyword evidence="1 3" id="KW-0597">Phosphoprotein</keyword>
<comment type="caution">
    <text evidence="6">The sequence shown here is derived from an EMBL/GenBank/DDBJ whole genome shotgun (WGS) entry which is preliminary data.</text>
</comment>
<reference evidence="7" key="1">
    <citation type="submission" date="2018-12" db="EMBL/GenBank/DDBJ databases">
        <title>Tengunoibacter tsumagoiensis gen. nov., sp. nov., Dictyobacter kobayashii sp. nov., D. alpinus sp. nov., and D. joshuensis sp. nov. and description of Dictyobacteraceae fam. nov. within the order Ktedonobacterales isolated from Tengu-no-mugimeshi.</title>
        <authorList>
            <person name="Wang C.M."/>
            <person name="Zheng Y."/>
            <person name="Sakai Y."/>
            <person name="Toyoda A."/>
            <person name="Minakuchi Y."/>
            <person name="Abe K."/>
            <person name="Yokota A."/>
            <person name="Yabe S."/>
        </authorList>
    </citation>
    <scope>NUCLEOTIDE SEQUENCE [LARGE SCALE GENOMIC DNA]</scope>
    <source>
        <strain evidence="7">S-27</strain>
    </source>
</reference>
<dbReference type="RefSeq" id="WP_126601894.1">
    <property type="nucleotide sequence ID" value="NZ_BIFQ01000002.1"/>
</dbReference>
<evidence type="ECO:0000313" key="6">
    <source>
        <dbReference type="EMBL" id="GCE09447.1"/>
    </source>
</evidence>
<evidence type="ECO:0000256" key="2">
    <source>
        <dbReference type="ARBA" id="ARBA00023125"/>
    </source>
</evidence>
<dbReference type="EMBL" id="BIFQ01000002">
    <property type="protein sequence ID" value="GCE09447.1"/>
    <property type="molecule type" value="Genomic_DNA"/>
</dbReference>
<sequence>MTKIIQVGIADDHAVVRQGIQAFLSTQPDIHVVGEASSGAEAIELVKTWRPDVLLLDLVMPGVDGVETTQRVKHISPQTHIVILTSYVQDEYIFPAIRAGALSYLLKESGGEEIINAIHRAIQGEAILHPRIASRVVQELQGKHQPEINPFRALSERELEVLRLIANGLSNAMIAEQLVISEGTVKSHVNNILSKLHLTDRTQAAIFAWREGIVRK</sequence>
<dbReference type="GO" id="GO:0003677">
    <property type="term" value="F:DNA binding"/>
    <property type="evidence" value="ECO:0007669"/>
    <property type="project" value="UniProtKB-KW"/>
</dbReference>
<evidence type="ECO:0000259" key="5">
    <source>
        <dbReference type="PROSITE" id="PS50110"/>
    </source>
</evidence>
<dbReference type="GO" id="GO:0000160">
    <property type="term" value="P:phosphorelay signal transduction system"/>
    <property type="evidence" value="ECO:0007669"/>
    <property type="project" value="InterPro"/>
</dbReference>
<feature type="domain" description="Response regulatory" evidence="5">
    <location>
        <begin position="6"/>
        <end position="122"/>
    </location>
</feature>
<dbReference type="PROSITE" id="PS50043">
    <property type="entry name" value="HTH_LUXR_2"/>
    <property type="match status" value="1"/>
</dbReference>
<evidence type="ECO:0000259" key="4">
    <source>
        <dbReference type="PROSITE" id="PS50043"/>
    </source>
</evidence>
<dbReference type="Pfam" id="PF00196">
    <property type="entry name" value="GerE"/>
    <property type="match status" value="1"/>
</dbReference>
<dbReference type="PROSITE" id="PS00622">
    <property type="entry name" value="HTH_LUXR_1"/>
    <property type="match status" value="1"/>
</dbReference>
<dbReference type="PRINTS" id="PR00038">
    <property type="entry name" value="HTHLUXR"/>
</dbReference>
<accession>A0A401ZRE5</accession>
<proteinExistence type="predicted"/>
<dbReference type="SUPFAM" id="SSF52172">
    <property type="entry name" value="CheY-like"/>
    <property type="match status" value="1"/>
</dbReference>